<keyword evidence="12" id="KW-0325">Glycoprotein</keyword>
<evidence type="ECO:0000256" key="11">
    <source>
        <dbReference type="ARBA" id="ARBA00023170"/>
    </source>
</evidence>
<organism evidence="20 21">
    <name type="scientific">Dermatophagoides pteronyssinus</name>
    <name type="common">European house dust mite</name>
    <dbReference type="NCBI Taxonomy" id="6956"/>
    <lineage>
        <taxon>Eukaryota</taxon>
        <taxon>Metazoa</taxon>
        <taxon>Ecdysozoa</taxon>
        <taxon>Arthropoda</taxon>
        <taxon>Chelicerata</taxon>
        <taxon>Arachnida</taxon>
        <taxon>Acari</taxon>
        <taxon>Acariformes</taxon>
        <taxon>Sarcoptiformes</taxon>
        <taxon>Astigmata</taxon>
        <taxon>Psoroptidia</taxon>
        <taxon>Analgoidea</taxon>
        <taxon>Pyroglyphidae</taxon>
        <taxon>Dermatophagoidinae</taxon>
        <taxon>Dermatophagoides</taxon>
    </lineage>
</organism>
<keyword evidence="9 18" id="KW-0472">Membrane</keyword>
<evidence type="ECO:0000256" key="13">
    <source>
        <dbReference type="ARBA" id="ARBA00023224"/>
    </source>
</evidence>
<feature type="transmembrane region" description="Helical" evidence="18">
    <location>
        <begin position="42"/>
        <end position="59"/>
    </location>
</feature>
<evidence type="ECO:0000256" key="12">
    <source>
        <dbReference type="ARBA" id="ARBA00023180"/>
    </source>
</evidence>
<sequence length="918" mass="105238">MFTNFNDNNDNDDDDDNDNRQKLLSSSSSSSSTSTSSTYNRLQLYSIIYIIIIILLANINQNNCLTISAFVTITTAVSIVQIPQTTSTQTLLQLYPDTYKNYDELFDWSSSSSSSSSSIKTTSTSDNEFDNDRFNQDIQILNTLQQLHNISAILKFIDLTNNFTNNDLINCRRVSLNQLNFTILNNFDSNQKQSSSSASESSSSNNVYNRFDQQADIAIRTSHFLSNLFSFKNLRENVSLHYLITNKDFYWSLLLANLQSDTKIFGAGLSFSNKFLDEILPNFKHFTPFIYRDEHSKHSNNTILPFYGIIDDSPILIGLVFVSINLKKIDMDQCSNSNSFFSDTHKCHTPSTQCQKISGIGFRSGSYICKCRQGYYYPNSSSFGITSSSLSSSITLSSSASSPSSSSSLFRNISGQLMSSTSVFDVDQNSNNGLIHHYYQHNSNNHQLINFFSGRDIEQAFIETIIGPIENRQQYFYPHSFICLPCEPGCRDCDDDQPCFIKFDQTFRIIVLILQIFCIIIVIIISLLTFRLRYTKRVASSRWLMLETLLLGAILLYLTIIIRYYESSTITCFLEPWFREIGFAFFYGSIVIKVYRIYAEFQTRKAHRVCVQDKDLLKYLFGIVLIVFGYMSAWTALFIDGIENFRSVNLFGNSFNFTSRNILDEKYANNGLKFYVCRKLAWDYVTEIGEILFLLSGVYLTYRIRNAKKEIYKEKLTLTISILLETIVSFFTYVIKHAFWSHPSLHPDHLLLLYAIRCQVTITTTIIMLFMPKFFYKKPKRHPHHRSRYLSSAEVSDMMPDSLHSAILSNGEIDIGEINLSDMDPEDIRAELRRVYTQLQVLKNKSIRKDNPHISKRRGGRKSHRRFSLQPFHHKHKHDQEVTEISKTPEESTASIDGNTSCMPDGPSVGCGGGQCMF</sequence>
<feature type="transmembrane region" description="Helical" evidence="18">
    <location>
        <begin position="509"/>
        <end position="532"/>
    </location>
</feature>
<feature type="transmembrane region" description="Helical" evidence="18">
    <location>
        <begin position="577"/>
        <end position="595"/>
    </location>
</feature>
<reference evidence="20 21" key="1">
    <citation type="journal article" date="2018" name="J. Allergy Clin. Immunol.">
        <title>High-quality assembly of Dermatophagoides pteronyssinus genome and transcriptome reveals a wide range of novel allergens.</title>
        <authorList>
            <person name="Liu X.Y."/>
            <person name="Yang K.Y."/>
            <person name="Wang M.Q."/>
            <person name="Kwok J.S."/>
            <person name="Zeng X."/>
            <person name="Yang Z."/>
            <person name="Xiao X.J."/>
            <person name="Lau C.P."/>
            <person name="Li Y."/>
            <person name="Huang Z.M."/>
            <person name="Ba J.G."/>
            <person name="Yim A.K."/>
            <person name="Ouyang C.Y."/>
            <person name="Ngai S.M."/>
            <person name="Chan T.F."/>
            <person name="Leung E.L."/>
            <person name="Liu L."/>
            <person name="Liu Z.G."/>
            <person name="Tsui S.K."/>
        </authorList>
    </citation>
    <scope>NUCLEOTIDE SEQUENCE [LARGE SCALE GENOMIC DNA]</scope>
    <source>
        <strain evidence="20">Derp</strain>
    </source>
</reference>
<evidence type="ECO:0000313" key="20">
    <source>
        <dbReference type="EMBL" id="KAH9419740.1"/>
    </source>
</evidence>
<evidence type="ECO:0000256" key="16">
    <source>
        <dbReference type="ARBA" id="ARBA00034104"/>
    </source>
</evidence>
<keyword evidence="14" id="KW-0628">Postsynaptic cell membrane</keyword>
<comment type="caution">
    <text evidence="20">The sequence shown here is derived from an EMBL/GenBank/DDBJ whole genome shotgun (WGS) entry which is preliminary data.</text>
</comment>
<evidence type="ECO:0000256" key="10">
    <source>
        <dbReference type="ARBA" id="ARBA00023157"/>
    </source>
</evidence>
<feature type="transmembrane region" description="Helical" evidence="18">
    <location>
        <begin position="751"/>
        <end position="771"/>
    </location>
</feature>
<name>A0ABQ8JBH3_DERPT</name>
<feature type="domain" description="G-protein coupled receptors family 3 profile" evidence="19">
    <location>
        <begin position="507"/>
        <end position="775"/>
    </location>
</feature>
<evidence type="ECO:0000256" key="1">
    <source>
        <dbReference type="ARBA" id="ARBA00004487"/>
    </source>
</evidence>
<dbReference type="InterPro" id="IPR054714">
    <property type="entry name" value="GPR158_179_extracellular"/>
</dbReference>
<dbReference type="InterPro" id="IPR017978">
    <property type="entry name" value="GPCR_3_C"/>
</dbReference>
<evidence type="ECO:0000256" key="3">
    <source>
        <dbReference type="ARBA" id="ARBA00022475"/>
    </source>
</evidence>
<keyword evidence="15" id="KW-0966">Cell projection</keyword>
<feature type="transmembrane region" description="Helical" evidence="18">
    <location>
        <begin position="716"/>
        <end position="739"/>
    </location>
</feature>
<feature type="region of interest" description="Disordered" evidence="17">
    <location>
        <begin position="1"/>
        <end position="36"/>
    </location>
</feature>
<keyword evidence="6 18" id="KW-1133">Transmembrane helix</keyword>
<keyword evidence="13" id="KW-0807">Transducer</keyword>
<dbReference type="Pfam" id="PF00003">
    <property type="entry name" value="7tm_3"/>
    <property type="match status" value="1"/>
</dbReference>
<evidence type="ECO:0000313" key="21">
    <source>
        <dbReference type="Proteomes" id="UP000887458"/>
    </source>
</evidence>
<dbReference type="PANTHER" id="PTHR32546:SF26">
    <property type="entry name" value="SMOG, ISOFORM D"/>
    <property type="match status" value="1"/>
</dbReference>
<dbReference type="PANTHER" id="PTHR32546">
    <property type="entry name" value="G-PROTEIN COUPLED RECEPTOR 158-RELATED"/>
    <property type="match status" value="1"/>
</dbReference>
<keyword evidence="3" id="KW-1003">Cell membrane</keyword>
<feature type="transmembrane region" description="Helical" evidence="18">
    <location>
        <begin position="684"/>
        <end position="704"/>
    </location>
</feature>
<reference evidence="20 21" key="2">
    <citation type="journal article" date="2022" name="Mol. Biol. Evol.">
        <title>Comparative Genomics Reveals Insights into the Divergent Evolution of Astigmatic Mites and Household Pest Adaptations.</title>
        <authorList>
            <person name="Xiong Q."/>
            <person name="Wan A.T."/>
            <person name="Liu X."/>
            <person name="Fung C.S."/>
            <person name="Xiao X."/>
            <person name="Malainual N."/>
            <person name="Hou J."/>
            <person name="Wang L."/>
            <person name="Wang M."/>
            <person name="Yang K.Y."/>
            <person name="Cui Y."/>
            <person name="Leung E.L."/>
            <person name="Nong W."/>
            <person name="Shin S.K."/>
            <person name="Au S.W."/>
            <person name="Jeong K.Y."/>
            <person name="Chew F.T."/>
            <person name="Hui J.H."/>
            <person name="Leung T.F."/>
            <person name="Tungtrongchitr A."/>
            <person name="Zhong N."/>
            <person name="Liu Z."/>
            <person name="Tsui S.K."/>
        </authorList>
    </citation>
    <scope>NUCLEOTIDE SEQUENCE [LARGE SCALE GENOMIC DNA]</scope>
    <source>
        <strain evidence="20">Derp</strain>
    </source>
</reference>
<dbReference type="EMBL" id="NJHN03000054">
    <property type="protein sequence ID" value="KAH9419740.1"/>
    <property type="molecule type" value="Genomic_DNA"/>
</dbReference>
<protein>
    <recommendedName>
        <fullName evidence="19">G-protein coupled receptors family 3 profile domain-containing protein</fullName>
    </recommendedName>
</protein>
<dbReference type="Pfam" id="PF22572">
    <property type="entry name" value="GPR158_179_EC"/>
    <property type="match status" value="1"/>
</dbReference>
<comment type="subcellular location">
    <subcellularLocation>
        <location evidence="1">Cell projection</location>
        <location evidence="1">Neuron projection</location>
    </subcellularLocation>
    <subcellularLocation>
        <location evidence="16">Postsynaptic cell membrane</location>
        <topology evidence="16">Multi-pass membrane protein</topology>
    </subcellularLocation>
</comment>
<dbReference type="InterPro" id="IPR043458">
    <property type="entry name" value="GPR158/179"/>
</dbReference>
<gene>
    <name evidence="20" type="ORF">DERP_001571</name>
</gene>
<dbReference type="PROSITE" id="PS50259">
    <property type="entry name" value="G_PROTEIN_RECEP_F3_4"/>
    <property type="match status" value="1"/>
</dbReference>
<keyword evidence="5" id="KW-0732">Signal</keyword>
<evidence type="ECO:0000256" key="2">
    <source>
        <dbReference type="ARBA" id="ARBA00007242"/>
    </source>
</evidence>
<accession>A0ABQ8JBH3</accession>
<dbReference type="Proteomes" id="UP000887458">
    <property type="component" value="Unassembled WGS sequence"/>
</dbReference>
<evidence type="ECO:0000256" key="17">
    <source>
        <dbReference type="SAM" id="MobiDB-lite"/>
    </source>
</evidence>
<feature type="transmembrane region" description="Helical" evidence="18">
    <location>
        <begin position="544"/>
        <end position="565"/>
    </location>
</feature>
<evidence type="ECO:0000256" key="7">
    <source>
        <dbReference type="ARBA" id="ARBA00023018"/>
    </source>
</evidence>
<keyword evidence="11" id="KW-0675">Receptor</keyword>
<keyword evidence="4 18" id="KW-0812">Transmembrane</keyword>
<evidence type="ECO:0000256" key="6">
    <source>
        <dbReference type="ARBA" id="ARBA00022989"/>
    </source>
</evidence>
<evidence type="ECO:0000256" key="15">
    <source>
        <dbReference type="ARBA" id="ARBA00023273"/>
    </source>
</evidence>
<feature type="transmembrane region" description="Helical" evidence="18">
    <location>
        <begin position="616"/>
        <end position="639"/>
    </location>
</feature>
<evidence type="ECO:0000256" key="18">
    <source>
        <dbReference type="SAM" id="Phobius"/>
    </source>
</evidence>
<evidence type="ECO:0000256" key="5">
    <source>
        <dbReference type="ARBA" id="ARBA00022729"/>
    </source>
</evidence>
<evidence type="ECO:0000256" key="14">
    <source>
        <dbReference type="ARBA" id="ARBA00023257"/>
    </source>
</evidence>
<comment type="similarity">
    <text evidence="2">Belongs to the G-protein coupled receptor 3 family.</text>
</comment>
<evidence type="ECO:0000256" key="9">
    <source>
        <dbReference type="ARBA" id="ARBA00023136"/>
    </source>
</evidence>
<proteinExistence type="inferred from homology"/>
<feature type="compositionally biased region" description="Low complexity" evidence="17">
    <location>
        <begin position="25"/>
        <end position="36"/>
    </location>
</feature>
<evidence type="ECO:0000256" key="8">
    <source>
        <dbReference type="ARBA" id="ARBA00023040"/>
    </source>
</evidence>
<keyword evidence="8" id="KW-0297">G-protein coupled receptor</keyword>
<evidence type="ECO:0000259" key="19">
    <source>
        <dbReference type="PROSITE" id="PS50259"/>
    </source>
</evidence>
<keyword evidence="10" id="KW-1015">Disulfide bond</keyword>
<keyword evidence="21" id="KW-1185">Reference proteome</keyword>
<keyword evidence="7" id="KW-0770">Synapse</keyword>
<evidence type="ECO:0000256" key="4">
    <source>
        <dbReference type="ARBA" id="ARBA00022692"/>
    </source>
</evidence>